<proteinExistence type="predicted"/>
<dbReference type="EMBL" id="JARRIG010000007">
    <property type="protein sequence ID" value="MFA4805153.1"/>
    <property type="molecule type" value="Genomic_DNA"/>
</dbReference>
<dbReference type="RefSeq" id="WP_372824532.1">
    <property type="nucleotide sequence ID" value="NZ_JARRIG010000007.1"/>
</dbReference>
<sequence>MKDMIDKMLKEVKDAKIALMKWERKILAQGGPKEVLHSLRSMRVKLAKCETKLLLTKMRLQLGITP</sequence>
<evidence type="ECO:0008006" key="3">
    <source>
        <dbReference type="Google" id="ProtNLM"/>
    </source>
</evidence>
<protein>
    <recommendedName>
        <fullName evidence="3">50S ribosomal protein L29</fullName>
    </recommendedName>
</protein>
<dbReference type="Proteomes" id="UP001571980">
    <property type="component" value="Unassembled WGS sequence"/>
</dbReference>
<evidence type="ECO:0000313" key="1">
    <source>
        <dbReference type="EMBL" id="MFA4805153.1"/>
    </source>
</evidence>
<reference evidence="1 2" key="1">
    <citation type="submission" date="2023-03" db="EMBL/GenBank/DDBJ databases">
        <title>Speciation in Pyrococcus: adaptation to high temperature as a mechanism.</title>
        <authorList>
            <person name="Gu J."/>
        </authorList>
    </citation>
    <scope>NUCLEOTIDE SEQUENCE [LARGE SCALE GENOMIC DNA]</scope>
    <source>
        <strain evidence="1 2">LMOA34</strain>
    </source>
</reference>
<gene>
    <name evidence="1" type="ORF">P8X34_10495</name>
</gene>
<accession>A0ABV4T5V2</accession>
<organism evidence="1 2">
    <name type="scientific">Pyrococcus kukulkanii</name>
    <dbReference type="NCBI Taxonomy" id="1609559"/>
    <lineage>
        <taxon>Archaea</taxon>
        <taxon>Methanobacteriati</taxon>
        <taxon>Methanobacteriota</taxon>
        <taxon>Thermococci</taxon>
        <taxon>Thermococcales</taxon>
        <taxon>Thermococcaceae</taxon>
        <taxon>Pyrococcus</taxon>
    </lineage>
</organism>
<evidence type="ECO:0000313" key="2">
    <source>
        <dbReference type="Proteomes" id="UP001571980"/>
    </source>
</evidence>
<name>A0ABV4T5V2_9EURY</name>
<comment type="caution">
    <text evidence="1">The sequence shown here is derived from an EMBL/GenBank/DDBJ whole genome shotgun (WGS) entry which is preliminary data.</text>
</comment>
<keyword evidence="2" id="KW-1185">Reference proteome</keyword>